<evidence type="ECO:0000259" key="3">
    <source>
        <dbReference type="Pfam" id="PF22725"/>
    </source>
</evidence>
<protein>
    <submittedName>
        <fullName evidence="4">Uncharacterized protein</fullName>
    </submittedName>
</protein>
<dbReference type="PANTHER" id="PTHR46368">
    <property type="match status" value="1"/>
</dbReference>
<dbReference type="InterPro" id="IPR055170">
    <property type="entry name" value="GFO_IDH_MocA-like_dom"/>
</dbReference>
<evidence type="ECO:0000313" key="4">
    <source>
        <dbReference type="EMBL" id="KDP29282.1"/>
    </source>
</evidence>
<keyword evidence="5" id="KW-1185">Reference proteome</keyword>
<comment type="similarity">
    <text evidence="1">Belongs to the Gfo/Idh/MocA family.</text>
</comment>
<dbReference type="SUPFAM" id="SSF51735">
    <property type="entry name" value="NAD(P)-binding Rossmann-fold domains"/>
    <property type="match status" value="1"/>
</dbReference>
<feature type="domain" description="Gfo/Idh/MocA-like oxidoreductase N-terminal" evidence="2">
    <location>
        <begin position="6"/>
        <end position="125"/>
    </location>
</feature>
<dbReference type="InterPro" id="IPR000683">
    <property type="entry name" value="Gfo/Idh/MocA-like_OxRdtase_N"/>
</dbReference>
<sequence length="360" mass="39842">MAETAIRFGIIGCAEIARKLSRAITLAPNAQLSAIASRTVEKAVAFAKANNFPSDAKIYGSYESLLDDPNIDAVYIPLPTSLHVKWACLAAEKKKHVLLEKPVGLNVGEFDKILEACEANEVQIMDGTMWMHNPRTEKMRQFLSDKERFGGLKTIHSCFTFAADEDFLKNDIRVKPDLDGLGALGDAGWYGLRAILWAADYELPKTVVALRGPILNDAGVILACGASFHWEDGKVATFHCSFLTHLTMYITAIGTKGTLHLDDFIIPFNEKEFSYTASSKCWFNEPVTGWDPLPSQHTVFTDLPQEACMVREFARLVANVKANGAKPDQSWPSRSRKTQLLLDAVKTSIEKGFEPVEVTN</sequence>
<dbReference type="Gene3D" id="3.30.360.10">
    <property type="entry name" value="Dihydrodipicolinate Reductase, domain 2"/>
    <property type="match status" value="1"/>
</dbReference>
<reference evidence="4 5" key="1">
    <citation type="journal article" date="2014" name="PLoS ONE">
        <title>Global Analysis of Gene Expression Profiles in Physic Nut (Jatropha curcas L.) Seedlings Exposed to Salt Stress.</title>
        <authorList>
            <person name="Zhang L."/>
            <person name="Zhang C."/>
            <person name="Wu P."/>
            <person name="Chen Y."/>
            <person name="Li M."/>
            <person name="Jiang H."/>
            <person name="Wu G."/>
        </authorList>
    </citation>
    <scope>NUCLEOTIDE SEQUENCE [LARGE SCALE GENOMIC DNA]</scope>
    <source>
        <strain evidence="5">cv. GZQX0401</strain>
        <tissue evidence="4">Young leaves</tissue>
    </source>
</reference>
<dbReference type="Pfam" id="PF22725">
    <property type="entry name" value="GFO_IDH_MocA_C3"/>
    <property type="match status" value="1"/>
</dbReference>
<dbReference type="KEGG" id="jcu:105642111"/>
<feature type="domain" description="GFO/IDH/MocA-like oxidoreductase" evidence="3">
    <location>
        <begin position="145"/>
        <end position="259"/>
    </location>
</feature>
<dbReference type="Proteomes" id="UP000027138">
    <property type="component" value="Unassembled WGS sequence"/>
</dbReference>
<dbReference type="EMBL" id="KK914759">
    <property type="protein sequence ID" value="KDP29282.1"/>
    <property type="molecule type" value="Genomic_DNA"/>
</dbReference>
<dbReference type="PANTHER" id="PTHR46368:SF19">
    <property type="entry name" value="GFO_IDH_MOCA-LIKE OXIDOREDUCTASE N-TERMINAL DOMAIN-CONTAINING PROTEIN"/>
    <property type="match status" value="1"/>
</dbReference>
<evidence type="ECO:0000259" key="2">
    <source>
        <dbReference type="Pfam" id="PF01408"/>
    </source>
</evidence>
<dbReference type="InterPro" id="IPR036291">
    <property type="entry name" value="NAD(P)-bd_dom_sf"/>
</dbReference>
<organism evidence="4 5">
    <name type="scientific">Jatropha curcas</name>
    <name type="common">Barbados nut</name>
    <dbReference type="NCBI Taxonomy" id="180498"/>
    <lineage>
        <taxon>Eukaryota</taxon>
        <taxon>Viridiplantae</taxon>
        <taxon>Streptophyta</taxon>
        <taxon>Embryophyta</taxon>
        <taxon>Tracheophyta</taxon>
        <taxon>Spermatophyta</taxon>
        <taxon>Magnoliopsida</taxon>
        <taxon>eudicotyledons</taxon>
        <taxon>Gunneridae</taxon>
        <taxon>Pentapetalae</taxon>
        <taxon>rosids</taxon>
        <taxon>fabids</taxon>
        <taxon>Malpighiales</taxon>
        <taxon>Euphorbiaceae</taxon>
        <taxon>Crotonoideae</taxon>
        <taxon>Jatropheae</taxon>
        <taxon>Jatropha</taxon>
    </lineage>
</organism>
<name>A0A067JZJ4_JATCU</name>
<gene>
    <name evidence="4" type="ORF">JCGZ_19450</name>
</gene>
<dbReference type="OrthoDB" id="2129491at2759"/>
<dbReference type="SUPFAM" id="SSF55347">
    <property type="entry name" value="Glyceraldehyde-3-phosphate dehydrogenase-like, C-terminal domain"/>
    <property type="match status" value="1"/>
</dbReference>
<dbReference type="STRING" id="180498.A0A067JZJ4"/>
<evidence type="ECO:0000256" key="1">
    <source>
        <dbReference type="ARBA" id="ARBA00010928"/>
    </source>
</evidence>
<dbReference type="Gene3D" id="3.40.50.720">
    <property type="entry name" value="NAD(P)-binding Rossmann-like Domain"/>
    <property type="match status" value="1"/>
</dbReference>
<dbReference type="Pfam" id="PF01408">
    <property type="entry name" value="GFO_IDH_MocA"/>
    <property type="match status" value="1"/>
</dbReference>
<evidence type="ECO:0000313" key="5">
    <source>
        <dbReference type="Proteomes" id="UP000027138"/>
    </source>
</evidence>
<proteinExistence type="inferred from homology"/>
<dbReference type="GO" id="GO:0000166">
    <property type="term" value="F:nucleotide binding"/>
    <property type="evidence" value="ECO:0007669"/>
    <property type="project" value="InterPro"/>
</dbReference>
<dbReference type="AlphaFoldDB" id="A0A067JZJ4"/>
<accession>A0A067JZJ4</accession>